<dbReference type="EMBL" id="UINC01001470">
    <property type="protein sequence ID" value="SUZ81481.1"/>
    <property type="molecule type" value="Genomic_DNA"/>
</dbReference>
<feature type="non-terminal residue" evidence="3">
    <location>
        <position position="1"/>
    </location>
</feature>
<sequence length="92" mass="9615">VSPIDTLLGDPEAIDESDSVASPVGGGVAGDEVAEAPEAAAGRPDGEVRPFEAPPIELADEHIDRLHRFGVLAALAAVLLVLVALRKRRRSR</sequence>
<organism evidence="3">
    <name type="scientific">marine metagenome</name>
    <dbReference type="NCBI Taxonomy" id="408172"/>
    <lineage>
        <taxon>unclassified sequences</taxon>
        <taxon>metagenomes</taxon>
        <taxon>ecological metagenomes</taxon>
    </lineage>
</organism>
<gene>
    <name evidence="3" type="ORF">METZ01_LOCUS34335</name>
</gene>
<keyword evidence="2" id="KW-1133">Transmembrane helix</keyword>
<name>A0A381QQ65_9ZZZZ</name>
<proteinExistence type="predicted"/>
<evidence type="ECO:0000313" key="3">
    <source>
        <dbReference type="EMBL" id="SUZ81481.1"/>
    </source>
</evidence>
<feature type="region of interest" description="Disordered" evidence="1">
    <location>
        <begin position="1"/>
        <end position="49"/>
    </location>
</feature>
<protein>
    <submittedName>
        <fullName evidence="3">Uncharacterized protein</fullName>
    </submittedName>
</protein>
<feature type="transmembrane region" description="Helical" evidence="2">
    <location>
        <begin position="66"/>
        <end position="85"/>
    </location>
</feature>
<keyword evidence="2" id="KW-0812">Transmembrane</keyword>
<reference evidence="3" key="1">
    <citation type="submission" date="2018-05" db="EMBL/GenBank/DDBJ databases">
        <authorList>
            <person name="Lanie J.A."/>
            <person name="Ng W.-L."/>
            <person name="Kazmierczak K.M."/>
            <person name="Andrzejewski T.M."/>
            <person name="Davidsen T.M."/>
            <person name="Wayne K.J."/>
            <person name="Tettelin H."/>
            <person name="Glass J.I."/>
            <person name="Rusch D."/>
            <person name="Podicherti R."/>
            <person name="Tsui H.-C.T."/>
            <person name="Winkler M.E."/>
        </authorList>
    </citation>
    <scope>NUCLEOTIDE SEQUENCE</scope>
</reference>
<evidence type="ECO:0000256" key="2">
    <source>
        <dbReference type="SAM" id="Phobius"/>
    </source>
</evidence>
<keyword evidence="2" id="KW-0472">Membrane</keyword>
<accession>A0A381QQ65</accession>
<dbReference type="AlphaFoldDB" id="A0A381QQ65"/>
<evidence type="ECO:0000256" key="1">
    <source>
        <dbReference type="SAM" id="MobiDB-lite"/>
    </source>
</evidence>